<feature type="domain" description="ORC1/DEAH AAA+ ATPase" evidence="1">
    <location>
        <begin position="30"/>
        <end position="196"/>
    </location>
</feature>
<evidence type="ECO:0000313" key="3">
    <source>
        <dbReference type="Proteomes" id="UP001576780"/>
    </source>
</evidence>
<reference evidence="2 3" key="1">
    <citation type="submission" date="2024-09" db="EMBL/GenBank/DDBJ databases">
        <title>Floridaenema gen nov. (Aerosakkonemataceae, Aerosakkonematales ord. nov., Cyanobacteria) from benthic tropical and subtropical fresh waters, with the description of four new species.</title>
        <authorList>
            <person name="Moretto J.A."/>
            <person name="Berthold D.E."/>
            <person name="Lefler F.W."/>
            <person name="Huang I.-S."/>
            <person name="Laughinghouse H. IV."/>
        </authorList>
    </citation>
    <scope>NUCLEOTIDE SEQUENCE [LARGE SCALE GENOMIC DNA]</scope>
    <source>
        <strain evidence="2 3">BLCC-F167</strain>
    </source>
</reference>
<dbReference type="InterPro" id="IPR027417">
    <property type="entry name" value="P-loop_NTPase"/>
</dbReference>
<comment type="caution">
    <text evidence="2">The sequence shown here is derived from an EMBL/GenBank/DDBJ whole genome shotgun (WGS) entry which is preliminary data.</text>
</comment>
<gene>
    <name evidence="2" type="ORF">ACE1CA_23440</name>
</gene>
<dbReference type="SUPFAM" id="SSF52540">
    <property type="entry name" value="P-loop containing nucleoside triphosphate hydrolases"/>
    <property type="match status" value="1"/>
</dbReference>
<dbReference type="InterPro" id="IPR049945">
    <property type="entry name" value="AAA_22"/>
</dbReference>
<dbReference type="Pfam" id="PF13401">
    <property type="entry name" value="AAA_22"/>
    <property type="match status" value="1"/>
</dbReference>
<dbReference type="EMBL" id="JBHFNT010000215">
    <property type="protein sequence ID" value="MFB2837493.1"/>
    <property type="molecule type" value="Genomic_DNA"/>
</dbReference>
<sequence length="387" mass="44901">MRANPGGEIAPSEVFGRDKLIQRLWRILERQSLVLSAERRMGKTSILKKMRAEAPADKLPVYRDLEKVRSPLEFAQTIFDDVENYLSGSQRTAQKARQWLKNLTGFEIGGLVKFPDNVADQWKALLTKTIEDLVENQQDRKVIFLWDEMPLMLDNIKKKEGENAAMEVLDTLRSLRQTHSELRMVYTGSIGLHNVLTALKRAGYINRPTNDMKTVDVPPLSADDADELARRLLEGEGIQTEEPQLTSQAIANSVDGIPYFIHHIVDHLVAEDLEANPAIVDEIVNSYLIDPQDPWDLRYYRERINNYYTDEEKQLVLTLLDILAVTDQPLPFDELFNRLESQLVNADREKTRDVLTLIQQDHYIYLQPNGYYFRFSVIQRWWKKQRC</sequence>
<name>A0ABV4WQX2_9CYAN</name>
<dbReference type="Proteomes" id="UP001576780">
    <property type="component" value="Unassembled WGS sequence"/>
</dbReference>
<organism evidence="2 3">
    <name type="scientific">Floridaenema evergladense BLCC-F167</name>
    <dbReference type="NCBI Taxonomy" id="3153639"/>
    <lineage>
        <taxon>Bacteria</taxon>
        <taxon>Bacillati</taxon>
        <taxon>Cyanobacteriota</taxon>
        <taxon>Cyanophyceae</taxon>
        <taxon>Oscillatoriophycideae</taxon>
        <taxon>Aerosakkonematales</taxon>
        <taxon>Aerosakkonemataceae</taxon>
        <taxon>Floridanema</taxon>
        <taxon>Floridanema evergladense</taxon>
    </lineage>
</organism>
<dbReference type="Gene3D" id="3.40.50.300">
    <property type="entry name" value="P-loop containing nucleotide triphosphate hydrolases"/>
    <property type="match status" value="1"/>
</dbReference>
<dbReference type="RefSeq" id="WP_413279839.1">
    <property type="nucleotide sequence ID" value="NZ_JBHFNT010000215.1"/>
</dbReference>
<protein>
    <submittedName>
        <fullName evidence="2">AAA family ATPase</fullName>
    </submittedName>
</protein>
<dbReference type="PANTHER" id="PTHR34301:SF8">
    <property type="entry name" value="ATPASE DOMAIN-CONTAINING PROTEIN"/>
    <property type="match status" value="1"/>
</dbReference>
<proteinExistence type="predicted"/>
<evidence type="ECO:0000259" key="1">
    <source>
        <dbReference type="Pfam" id="PF13401"/>
    </source>
</evidence>
<accession>A0ABV4WQX2</accession>
<keyword evidence="3" id="KW-1185">Reference proteome</keyword>
<evidence type="ECO:0000313" key="2">
    <source>
        <dbReference type="EMBL" id="MFB2837493.1"/>
    </source>
</evidence>
<dbReference type="PANTHER" id="PTHR34301">
    <property type="entry name" value="DNA-BINDING PROTEIN-RELATED"/>
    <property type="match status" value="1"/>
</dbReference>